<organism evidence="3 4">
    <name type="scientific">Mesobacillus persicus</name>
    <dbReference type="NCBI Taxonomy" id="930146"/>
    <lineage>
        <taxon>Bacteria</taxon>
        <taxon>Bacillati</taxon>
        <taxon>Bacillota</taxon>
        <taxon>Bacilli</taxon>
        <taxon>Bacillales</taxon>
        <taxon>Bacillaceae</taxon>
        <taxon>Mesobacillus</taxon>
    </lineage>
</organism>
<dbReference type="PANTHER" id="PTHR43784:SF2">
    <property type="entry name" value="GDSL-LIKE LIPASE_ACYLHYDROLASE, PUTATIVE (AFU_ORTHOLOGUE AFUA_2G00820)-RELATED"/>
    <property type="match status" value="1"/>
</dbReference>
<dbReference type="InterPro" id="IPR013830">
    <property type="entry name" value="SGNH_hydro"/>
</dbReference>
<evidence type="ECO:0000313" key="4">
    <source>
        <dbReference type="Proteomes" id="UP000198553"/>
    </source>
</evidence>
<dbReference type="STRING" id="930146.SAMN05192533_11711"/>
<dbReference type="InterPro" id="IPR036514">
    <property type="entry name" value="SGNH_hydro_sf"/>
</dbReference>
<keyword evidence="4" id="KW-1185">Reference proteome</keyword>
<accession>A0A1H8IE35</accession>
<dbReference type="CDD" id="cd01830">
    <property type="entry name" value="XynE_like"/>
    <property type="match status" value="1"/>
</dbReference>
<protein>
    <submittedName>
        <fullName evidence="3">Lysophospholipase L1</fullName>
    </submittedName>
</protein>
<dbReference type="InterPro" id="IPR053140">
    <property type="entry name" value="GDSL_Rv0518-like"/>
</dbReference>
<keyword evidence="1" id="KW-0732">Signal</keyword>
<sequence>MRKKITLFLISALMIAMIPMVKGPSVEAKTPSNGGQWIGAWSASQVAAWETVDWDGGTSRKGFDNQTLRMIVHPNESGSAVRIRLSNEFGIKPLTFDKVTIADTQEGAEVVAGSVKSLTFNNNESVTIPKGEVVYSDPIPFEVTDGTDLTISVYVPSESGPTTWHNTSNQTTYISAEGDFTNEETGDAFTQSFDAWFWLSGVDVMTHSNKKSRVIVALGDSITDGYLSTLNENCRWTDVFNDRLDREIKNQTFSVLNQGISGNRILTDSPIFGEKALSRLERDVFSQTGVTDIILLEGINDIGHEPNVYDANEIIAGMKEIAEEAHERGIRIYAGTLTPFNGYDDGNYFSPEGEQTRQEVNQWIRNNDVFDGIIDFDSVLRDPSNPEKLLPAYDSGDHLHPNDLGLQVMAESIDLSIFKTPLSRK</sequence>
<dbReference type="SUPFAM" id="SSF52266">
    <property type="entry name" value="SGNH hydrolase"/>
    <property type="match status" value="1"/>
</dbReference>
<dbReference type="EMBL" id="FOBW01000017">
    <property type="protein sequence ID" value="SEN66446.1"/>
    <property type="molecule type" value="Genomic_DNA"/>
</dbReference>
<feature type="chain" id="PRO_5038763445" evidence="1">
    <location>
        <begin position="29"/>
        <end position="425"/>
    </location>
</feature>
<evidence type="ECO:0000313" key="3">
    <source>
        <dbReference type="EMBL" id="SEN66446.1"/>
    </source>
</evidence>
<dbReference type="PANTHER" id="PTHR43784">
    <property type="entry name" value="GDSL-LIKE LIPASE/ACYLHYDROLASE, PUTATIVE (AFU_ORTHOLOGUE AFUA_2G00820)-RELATED"/>
    <property type="match status" value="1"/>
</dbReference>
<dbReference type="RefSeq" id="WP_244532665.1">
    <property type="nucleotide sequence ID" value="NZ_FOBW01000017.1"/>
</dbReference>
<evidence type="ECO:0000259" key="2">
    <source>
        <dbReference type="Pfam" id="PF13472"/>
    </source>
</evidence>
<dbReference type="AlphaFoldDB" id="A0A1H8IE35"/>
<reference evidence="4" key="1">
    <citation type="submission" date="2016-10" db="EMBL/GenBank/DDBJ databases">
        <authorList>
            <person name="Varghese N."/>
            <person name="Submissions S."/>
        </authorList>
    </citation>
    <scope>NUCLEOTIDE SEQUENCE [LARGE SCALE GENOMIC DNA]</scope>
    <source>
        <strain evidence="4">B48,IBRC-M 10115,DSM 25386,CECT 8001</strain>
    </source>
</reference>
<gene>
    <name evidence="3" type="ORF">SAMN05192533_11711</name>
</gene>
<evidence type="ECO:0000256" key="1">
    <source>
        <dbReference type="SAM" id="SignalP"/>
    </source>
</evidence>
<dbReference type="Pfam" id="PF13472">
    <property type="entry name" value="Lipase_GDSL_2"/>
    <property type="match status" value="1"/>
</dbReference>
<feature type="signal peptide" evidence="1">
    <location>
        <begin position="1"/>
        <end position="28"/>
    </location>
</feature>
<dbReference type="Proteomes" id="UP000198553">
    <property type="component" value="Unassembled WGS sequence"/>
</dbReference>
<dbReference type="Gene3D" id="3.40.50.1110">
    <property type="entry name" value="SGNH hydrolase"/>
    <property type="match status" value="1"/>
</dbReference>
<proteinExistence type="predicted"/>
<name>A0A1H8IE35_9BACI</name>
<feature type="domain" description="SGNH hydrolase-type esterase" evidence="2">
    <location>
        <begin position="217"/>
        <end position="407"/>
    </location>
</feature>